<dbReference type="AlphaFoldDB" id="A0A5M5E1F7"/>
<dbReference type="Proteomes" id="UP000473905">
    <property type="component" value="Unassembled WGS sequence"/>
</dbReference>
<dbReference type="EMBL" id="VWKB01000005">
    <property type="protein sequence ID" value="KAA4103247.1"/>
    <property type="molecule type" value="Genomic_DNA"/>
</dbReference>
<comment type="caution">
    <text evidence="1">The sequence shown here is derived from an EMBL/GenBank/DDBJ whole genome shotgun (WGS) entry which is preliminary data.</text>
</comment>
<proteinExistence type="predicted"/>
<keyword evidence="2" id="KW-1185">Reference proteome</keyword>
<evidence type="ECO:0000313" key="2">
    <source>
        <dbReference type="Proteomes" id="UP000473905"/>
    </source>
</evidence>
<accession>A0A5M5E1F7</accession>
<evidence type="ECO:0000313" key="1">
    <source>
        <dbReference type="EMBL" id="KAA4103247.1"/>
    </source>
</evidence>
<organism evidence="1 2">
    <name type="scientific">Bacteroides ovatus</name>
    <dbReference type="NCBI Taxonomy" id="28116"/>
    <lineage>
        <taxon>Bacteria</taxon>
        <taxon>Pseudomonadati</taxon>
        <taxon>Bacteroidota</taxon>
        <taxon>Bacteroidia</taxon>
        <taxon>Bacteroidales</taxon>
        <taxon>Bacteroidaceae</taxon>
        <taxon>Bacteroides</taxon>
    </lineage>
</organism>
<sequence length="738" mass="82173">MKKKLISLLFLLGLVLVISPMVLSCSDKDEPAVEPDVPVTPDVPLPPVPTPIRWVENEVDGGERGVGIKVTSKTTNNFVFECTPGDKVQSYRLDVYPLCRMYNYLFESGGSGASEEEIEDLILKALYNSEGAGAYTFNRKTLGDSYPNTEFDWTNSKYAQSEIVPGAEYLIITVGCNDEGGQNPADMKICYLKTPSGDVAGHPRVEIDVKASYQAAAIQYVPNEDCKYFYQFCADSEPIDAFIEAYGQNMYIDFMRHWTQTSEDAQVPEEELLYIVDFGYNADSERKFTATTIGLDENKNKGDYVRQDFQLKEIPDDAKEAKCDLKITKTGASIVNMDVEMKETCYAMFYRIFSAADWAPYENADEATMTALAQALDQEGWGIKNINFSQEGSYATTDYQHDLDPNGSYVVAYVGRNGYGQLSKVKTETFSTKARVTDNPGASKATIDITISDPGRTSLKLTYTYNQEAAVYYHQYIMTPDLLEEGNKAELIKYLMSENSNIWAANKNGGVESFAWSGLDPGTEYTFAYMAEDWDGVLTDVKIVKATTEAIIAGPNPMMQLNAYMSDLGNFTVQYSIVKDVAKLYYTIIEDNYSASGDYTYQECMDVWKERCLDYGLSGVNSTTQSYDKTSEAKRLVALCVPIGADADGNEVIGDLYTVFYDKEKGIITDPSVLFPDAPKLKKGIKGIAKPQVVKKDNRVPAKLIVNEQVKVNTPGVMRSESVIYLDLKKLGKHPHSK</sequence>
<protein>
    <submittedName>
        <fullName evidence="1">Uncharacterized protein</fullName>
    </submittedName>
</protein>
<name>A0A5M5E1F7_BACOV</name>
<gene>
    <name evidence="1" type="ORF">F3D66_04770</name>
</gene>
<dbReference type="PROSITE" id="PS51257">
    <property type="entry name" value="PROKAR_LIPOPROTEIN"/>
    <property type="match status" value="1"/>
</dbReference>
<dbReference type="RefSeq" id="WP_149944643.1">
    <property type="nucleotide sequence ID" value="NZ_JADNAE010000004.1"/>
</dbReference>
<reference evidence="1 2" key="1">
    <citation type="journal article" date="2019" name="Nat. Med.">
        <title>A library of human gut bacterial isolates paired with longitudinal multiomics data enables mechanistic microbiome research.</title>
        <authorList>
            <person name="Poyet M."/>
            <person name="Groussin M."/>
            <person name="Gibbons S.M."/>
            <person name="Avila-Pacheco J."/>
            <person name="Jiang X."/>
            <person name="Kearney S.M."/>
            <person name="Perrotta A.R."/>
            <person name="Berdy B."/>
            <person name="Zhao S."/>
            <person name="Lieberman T.D."/>
            <person name="Swanson P.K."/>
            <person name="Smith M."/>
            <person name="Roesemann S."/>
            <person name="Alexander J.E."/>
            <person name="Rich S.A."/>
            <person name="Livny J."/>
            <person name="Vlamakis H."/>
            <person name="Clish C."/>
            <person name="Bullock K."/>
            <person name="Deik A."/>
            <person name="Scott J."/>
            <person name="Pierce K.A."/>
            <person name="Xavier R.J."/>
            <person name="Alm E.J."/>
        </authorList>
    </citation>
    <scope>NUCLEOTIDE SEQUENCE [LARGE SCALE GENOMIC DNA]</scope>
    <source>
        <strain evidence="1 2">BIOML-A134</strain>
    </source>
</reference>